<feature type="compositionally biased region" description="Polar residues" evidence="1">
    <location>
        <begin position="1"/>
        <end position="15"/>
    </location>
</feature>
<name>A0A249DYD4_9ENTR</name>
<reference evidence="3" key="1">
    <citation type="submission" date="2016-06" db="EMBL/GenBank/DDBJ databases">
        <authorList>
            <person name="Chen W."/>
            <person name="Hasegawa D.K."/>
        </authorList>
    </citation>
    <scope>NUCLEOTIDE SEQUENCE [LARGE SCALE GENOMIC DNA]</scope>
    <source>
        <strain evidence="3">MEAM1</strain>
    </source>
</reference>
<evidence type="ECO:0000256" key="1">
    <source>
        <dbReference type="SAM" id="MobiDB-lite"/>
    </source>
</evidence>
<accession>A0A249DYD4</accession>
<feature type="compositionally biased region" description="Polar residues" evidence="1">
    <location>
        <begin position="130"/>
        <end position="140"/>
    </location>
</feature>
<protein>
    <recommendedName>
        <fullName evidence="4">Protein kinase domain-containing protein</fullName>
    </recommendedName>
</protein>
<feature type="region of interest" description="Disordered" evidence="1">
    <location>
        <begin position="1"/>
        <end position="152"/>
    </location>
</feature>
<reference evidence="2 3" key="2">
    <citation type="submission" date="2017-09" db="EMBL/GenBank/DDBJ databases">
        <title>The genome of whitefly Bemisia tabaci, a global crop pest, provides novel insights into virus transmission, host adaptation and insecticide resistance.</title>
        <authorList>
            <person name="Kaur N."/>
            <person name="Kliot A."/>
            <person name="Pinheiro P.V."/>
            <person name="Luan J."/>
            <person name="Zheng Y."/>
            <person name="Liu W."/>
            <person name="Sun H."/>
            <person name="Yang X."/>
            <person name="Xu Y."/>
            <person name="Luo Y."/>
            <person name="Kruse A."/>
            <person name="Fisher T.W."/>
            <person name="Nelson D.R."/>
            <person name="Elimelech M."/>
            <person name="MacCoss M."/>
            <person name="Johnson R."/>
            <person name="Cohen E."/>
            <person name="Hunter W.B."/>
            <person name="Brown J.K."/>
            <person name="Jander G."/>
            <person name="Cilia M."/>
            <person name="Douglas A.E."/>
            <person name="Ghanim M."/>
            <person name="Simmons A.M."/>
            <person name="Wintermantel W.M."/>
            <person name="Ling K.-S."/>
            <person name="Fei Z."/>
        </authorList>
    </citation>
    <scope>NUCLEOTIDE SEQUENCE [LARGE SCALE GENOMIC DNA]</scope>
    <source>
        <strain evidence="2 3">MEAM1</strain>
    </source>
</reference>
<evidence type="ECO:0008006" key="4">
    <source>
        <dbReference type="Google" id="ProtNLM"/>
    </source>
</evidence>
<dbReference type="RefSeq" id="WP_095591338.1">
    <property type="nucleotide sequence ID" value="NZ_CP016303.1"/>
</dbReference>
<organism evidence="2 3">
    <name type="scientific">Candidatus Hamiltonella defensa</name>
    <name type="common">Bemisia tabaci</name>
    <dbReference type="NCBI Taxonomy" id="672795"/>
    <lineage>
        <taxon>Bacteria</taxon>
        <taxon>Pseudomonadati</taxon>
        <taxon>Pseudomonadota</taxon>
        <taxon>Gammaproteobacteria</taxon>
        <taxon>Enterobacterales</taxon>
        <taxon>Enterobacteriaceae</taxon>
        <taxon>aphid secondary symbionts</taxon>
        <taxon>Candidatus Williamhamiltonella</taxon>
    </lineage>
</organism>
<sequence length="499" mass="56184">MNKINLNPNRSNFSNIKAMFEGPATTNKPKVFKKDINSVTNTTQPEAKLPSPKATGPEGKKSPPAVPKKTPKTKQKYNELKQQHEANLLSKSVAPQVAALQATPERQKPPVPPKPERLTKPPVPLKKSGLSKSPASSIKPRNSEEQAKIDENDRDAKLKKILQNISARKIQEYFRKHVERVKKDTPNGYGIVSSEPYDGTKPEHKGRIYYFQINDQGILCAMYSPTEKPESPIEGAFKKVTGMDGNFVELKKVKGNSFGKEINDNGDLKDTFTVIPSIAVNGNTIIARFGGDNLFDYLQKKNFINSAHFENAVKDLTTLHKRSTYLTDIKVENFTYDGKNVNFIDVDNRVKIDPIKPKIIKPDMTAACTTTKLLRVLRPDAFDKIFSFFLTPEAAAAKKPYLKVCDEYAFLLAMIEATTRKSESRIAFNAVPIGNMDQINGMMNDKNKSYFRKWIQKHVKPEFHSNVESILRDPHEYAEKSSNPPYLSDMLLFKGSYNA</sequence>
<evidence type="ECO:0000313" key="2">
    <source>
        <dbReference type="EMBL" id="ASX25917.1"/>
    </source>
</evidence>
<dbReference type="AlphaFoldDB" id="A0A249DYD4"/>
<gene>
    <name evidence="2" type="ORF">BA171_01900</name>
</gene>
<feature type="compositionally biased region" description="Basic and acidic residues" evidence="1">
    <location>
        <begin position="141"/>
        <end position="152"/>
    </location>
</feature>
<evidence type="ECO:0000313" key="3">
    <source>
        <dbReference type="Proteomes" id="UP000216438"/>
    </source>
</evidence>
<dbReference type="EMBL" id="CP016303">
    <property type="protein sequence ID" value="ASX25917.1"/>
    <property type="molecule type" value="Genomic_DNA"/>
</dbReference>
<proteinExistence type="predicted"/>
<dbReference type="Proteomes" id="UP000216438">
    <property type="component" value="Chromosome"/>
</dbReference>